<dbReference type="PANTHER" id="PTHR35889:SF3">
    <property type="entry name" value="F-BOX DOMAIN-CONTAINING PROTEIN"/>
    <property type="match status" value="1"/>
</dbReference>
<feature type="domain" description="Cytochrome C Planctomycete-type" evidence="4">
    <location>
        <begin position="39"/>
        <end position="98"/>
    </location>
</feature>
<reference evidence="5 6" key="1">
    <citation type="journal article" date="2016" name="Front. Microbiol.">
        <title>Fuerstia marisgermanicae gen. nov., sp. nov., an Unusual Member of the Phylum Planctomycetes from the German Wadden Sea.</title>
        <authorList>
            <person name="Kohn T."/>
            <person name="Heuer A."/>
            <person name="Jogler M."/>
            <person name="Vollmers J."/>
            <person name="Boedeker C."/>
            <person name="Bunk B."/>
            <person name="Rast P."/>
            <person name="Borchert D."/>
            <person name="Glockner I."/>
            <person name="Freese H.M."/>
            <person name="Klenk H.P."/>
            <person name="Overmann J."/>
            <person name="Kaster A.K."/>
            <person name="Rohde M."/>
            <person name="Wiegand S."/>
            <person name="Jogler C."/>
        </authorList>
    </citation>
    <scope>NUCLEOTIDE SEQUENCE [LARGE SCALE GENOMIC DNA]</scope>
    <source>
        <strain evidence="5 6">NH11</strain>
    </source>
</reference>
<accession>A0A1P8WSJ7</accession>
<evidence type="ECO:0000259" key="4">
    <source>
        <dbReference type="Pfam" id="PF07635"/>
    </source>
</evidence>
<dbReference type="KEGG" id="fmr:Fuma_06725"/>
<dbReference type="GO" id="GO:0009055">
    <property type="term" value="F:electron transfer activity"/>
    <property type="evidence" value="ECO:0007669"/>
    <property type="project" value="InterPro"/>
</dbReference>
<feature type="signal peptide" evidence="1">
    <location>
        <begin position="1"/>
        <end position="22"/>
    </location>
</feature>
<name>A0A1P8WSJ7_9PLAN</name>
<dbReference type="Pfam" id="PF07635">
    <property type="entry name" value="PSCyt1"/>
    <property type="match status" value="1"/>
</dbReference>
<feature type="domain" description="DUF1549" evidence="2">
    <location>
        <begin position="148"/>
        <end position="353"/>
    </location>
</feature>
<dbReference type="InterPro" id="IPR011444">
    <property type="entry name" value="DUF1549"/>
</dbReference>
<gene>
    <name evidence="5" type="ORF">Fuma_06725</name>
</gene>
<dbReference type="EMBL" id="CP017641">
    <property type="protein sequence ID" value="APZ97047.1"/>
    <property type="molecule type" value="Genomic_DNA"/>
</dbReference>
<evidence type="ECO:0000259" key="2">
    <source>
        <dbReference type="Pfam" id="PF07583"/>
    </source>
</evidence>
<dbReference type="GO" id="GO:0020037">
    <property type="term" value="F:heme binding"/>
    <property type="evidence" value="ECO:0007669"/>
    <property type="project" value="InterPro"/>
</dbReference>
<feature type="chain" id="PRO_5013066252" evidence="1">
    <location>
        <begin position="23"/>
        <end position="1017"/>
    </location>
</feature>
<dbReference type="SUPFAM" id="SSF46626">
    <property type="entry name" value="Cytochrome c"/>
    <property type="match status" value="1"/>
</dbReference>
<protein>
    <submittedName>
        <fullName evidence="5">Planctomycete cytochrome C</fullName>
    </submittedName>
</protein>
<dbReference type="InterPro" id="IPR036909">
    <property type="entry name" value="Cyt_c-like_dom_sf"/>
</dbReference>
<proteinExistence type="predicted"/>
<evidence type="ECO:0000313" key="5">
    <source>
        <dbReference type="EMBL" id="APZ97047.1"/>
    </source>
</evidence>
<dbReference type="PANTHER" id="PTHR35889">
    <property type="entry name" value="CYCLOINULO-OLIGOSACCHARIDE FRUCTANOTRANSFERASE-RELATED"/>
    <property type="match status" value="1"/>
</dbReference>
<feature type="domain" description="DUF1553" evidence="3">
    <location>
        <begin position="706"/>
        <end position="962"/>
    </location>
</feature>
<organism evidence="5 6">
    <name type="scientific">Fuerstiella marisgermanici</name>
    <dbReference type="NCBI Taxonomy" id="1891926"/>
    <lineage>
        <taxon>Bacteria</taxon>
        <taxon>Pseudomonadati</taxon>
        <taxon>Planctomycetota</taxon>
        <taxon>Planctomycetia</taxon>
        <taxon>Planctomycetales</taxon>
        <taxon>Planctomycetaceae</taxon>
        <taxon>Fuerstiella</taxon>
    </lineage>
</organism>
<evidence type="ECO:0000259" key="3">
    <source>
        <dbReference type="Pfam" id="PF07587"/>
    </source>
</evidence>
<evidence type="ECO:0000256" key="1">
    <source>
        <dbReference type="SAM" id="SignalP"/>
    </source>
</evidence>
<dbReference type="STRING" id="1891926.Fuma_06725"/>
<sequence precursor="true">MTAHKSLLLCLILLLCVGTGQADDIDFNRDVRPILSDACFACHGPDAGQRQANLRLDLQEGIFRSVDGVTIVDPKSPDHSELLQRVLSDDPDVMMPPPKSGRTLTPTEKETVRQWIEQGANWKGHWAYVAPQRPEVPSVDVGVAGNDVDRFIQRTLNAKGLEALPEADAATLLRRISFDLTGLPPSPKLLAKYSMAPTGENWAKLVDELLASPHYAERMTASWLDLVRYADTNGIHGDNHREIWMYRDWVINAFQRNMPFDQFTIEQLAGDLLPNATDEQKVASGYNRLLMTTREGGAQPKEYLAKYSADRVRNASTVWMGATMGCCECHDHKFDPYSIKDFYQFAAFFADVQDVAVGVQPSVKMPSREQKQQLAAFDKTLATLQEKLAANTPELDAAMQAWAADLQTRLKATPKIWQLAAVVDMKSSGGQTFTLLEDGSLLTAATNPKQDHYKIVLKPAAGRLTGLRLETLRHDSHANKSLSRGNGNFVLSQITATHVKNADSTRSVVPIKDAVASFEQKGWPVKNALDDKPNTGWAVDGQLSNERDPVAAFRFATPLELSDGDRLVVELQQESVDFHNIGRFRLSTTTVETPGLDDNTLGIPTRHVAVIEAWPTVDNGRKAELAKYYRTIAPLLADTRAQHAATKTARDNLEKQIPETLITRTQSPREIRVLARGNWMDGSGDLVSPAVPHFLPQVAGNETASRLDLANWLVHKDNPLVARVFVNRLWQMFFGKGLVKSSDDFGSQGSWPTHPDLLDWLAIEFRDSGWNVQHVIRLIVSSDAYRRSSIATKQLTEADPFNKWLARQSRFRLDAEFIRDSALAVSGLLVDKVGGKSVKPYQPEGYWAHLNFPKRAWQPDTGEDQYRRGLYTYWCRTFLHPAMRSFDAPSREECAVDRPRSNNSLQALVLLNDPSFVEAARALAVRTLNEGGSTAESRIEFIYRVCLSRSPRTEEVSVLKDVLTEQRKQFSDSPDKLKPFLSIGQAPVPERVDALELATWASVARVILNLDEVITRT</sequence>
<evidence type="ECO:0000313" key="6">
    <source>
        <dbReference type="Proteomes" id="UP000187735"/>
    </source>
</evidence>
<keyword evidence="6" id="KW-1185">Reference proteome</keyword>
<dbReference type="InterPro" id="IPR022655">
    <property type="entry name" value="DUF1553"/>
</dbReference>
<dbReference type="RefSeq" id="WP_077027991.1">
    <property type="nucleotide sequence ID" value="NZ_CP017641.1"/>
</dbReference>
<dbReference type="OrthoDB" id="127107at2"/>
<dbReference type="Proteomes" id="UP000187735">
    <property type="component" value="Chromosome"/>
</dbReference>
<dbReference type="AlphaFoldDB" id="A0A1P8WSJ7"/>
<dbReference type="InterPro" id="IPR011429">
    <property type="entry name" value="Cyt_c_Planctomycete-type"/>
</dbReference>
<keyword evidence="1" id="KW-0732">Signal</keyword>
<dbReference type="Pfam" id="PF07583">
    <property type="entry name" value="PSCyt2"/>
    <property type="match status" value="1"/>
</dbReference>
<dbReference type="Pfam" id="PF07587">
    <property type="entry name" value="PSD1"/>
    <property type="match status" value="1"/>
</dbReference>